<dbReference type="Gene3D" id="3.10.100.10">
    <property type="entry name" value="Mannose-Binding Protein A, subunit A"/>
    <property type="match status" value="1"/>
</dbReference>
<dbReference type="InterPro" id="IPR050111">
    <property type="entry name" value="C-type_lectin/snaclec_domain"/>
</dbReference>
<keyword evidence="3" id="KW-0812">Transmembrane</keyword>
<keyword evidence="6" id="KW-1185">Reference proteome</keyword>
<gene>
    <name evidence="5" type="ORF">MGAL_10B046270</name>
</gene>
<dbReference type="Pfam" id="PF00059">
    <property type="entry name" value="Lectin_C"/>
    <property type="match status" value="1"/>
</dbReference>
<dbReference type="PANTHER" id="PTHR22803">
    <property type="entry name" value="MANNOSE, PHOSPHOLIPASE, LECTIN RECEPTOR RELATED"/>
    <property type="match status" value="1"/>
</dbReference>
<feature type="region of interest" description="Disordered" evidence="2">
    <location>
        <begin position="74"/>
        <end position="93"/>
    </location>
</feature>
<organism evidence="5 6">
    <name type="scientific">Mytilus galloprovincialis</name>
    <name type="common">Mediterranean mussel</name>
    <dbReference type="NCBI Taxonomy" id="29158"/>
    <lineage>
        <taxon>Eukaryota</taxon>
        <taxon>Metazoa</taxon>
        <taxon>Spiralia</taxon>
        <taxon>Lophotrochozoa</taxon>
        <taxon>Mollusca</taxon>
        <taxon>Bivalvia</taxon>
        <taxon>Autobranchia</taxon>
        <taxon>Pteriomorphia</taxon>
        <taxon>Mytilida</taxon>
        <taxon>Mytiloidea</taxon>
        <taxon>Mytilidae</taxon>
        <taxon>Mytilinae</taxon>
        <taxon>Mytilus</taxon>
    </lineage>
</organism>
<sequence length="228" mass="26236">MKMYEDLIRTTPDEHIYSDHTYDNVDVRNSFKNPFKRKTKRRLIVVLVVIVIVAVTIIFTALLLAKEKLSNTLETTDNQQTTSSNRKTTDTDTSNVNCATGWITTFGLRSCYLFSNDNKDWIGAQSRCRKLGGSLTDIETNNELNFLNHEVRSRFRVYWIGGTDNGTEGKFRWEPSGQPFTVTNWSPGEPNNAGNNEDCVYYNRQNGRNKWNDDNCNSIFSYICEIKV</sequence>
<keyword evidence="1" id="KW-1015">Disulfide bond</keyword>
<feature type="domain" description="C-type lectin" evidence="4">
    <location>
        <begin position="111"/>
        <end position="225"/>
    </location>
</feature>
<protein>
    <submittedName>
        <fullName evidence="5">C-type lectin superfamily 17 member A</fullName>
    </submittedName>
</protein>
<feature type="transmembrane region" description="Helical" evidence="3">
    <location>
        <begin position="43"/>
        <end position="65"/>
    </location>
</feature>
<dbReference type="AlphaFoldDB" id="A0A8B6FQB0"/>
<name>A0A8B6FQB0_MYTGA</name>
<evidence type="ECO:0000313" key="5">
    <source>
        <dbReference type="EMBL" id="VDI53498.1"/>
    </source>
</evidence>
<dbReference type="PROSITE" id="PS50041">
    <property type="entry name" value="C_TYPE_LECTIN_2"/>
    <property type="match status" value="1"/>
</dbReference>
<evidence type="ECO:0000256" key="2">
    <source>
        <dbReference type="SAM" id="MobiDB-lite"/>
    </source>
</evidence>
<evidence type="ECO:0000256" key="3">
    <source>
        <dbReference type="SAM" id="Phobius"/>
    </source>
</evidence>
<dbReference type="InterPro" id="IPR018378">
    <property type="entry name" value="C-type_lectin_CS"/>
</dbReference>
<evidence type="ECO:0000259" key="4">
    <source>
        <dbReference type="PROSITE" id="PS50041"/>
    </source>
</evidence>
<dbReference type="OrthoDB" id="6048647at2759"/>
<dbReference type="Proteomes" id="UP000596742">
    <property type="component" value="Unassembled WGS sequence"/>
</dbReference>
<dbReference type="InterPro" id="IPR016187">
    <property type="entry name" value="CTDL_fold"/>
</dbReference>
<comment type="caution">
    <text evidence="5">The sequence shown here is derived from an EMBL/GenBank/DDBJ whole genome shotgun (WGS) entry which is preliminary data.</text>
</comment>
<keyword evidence="3" id="KW-1133">Transmembrane helix</keyword>
<dbReference type="EMBL" id="UYJE01007304">
    <property type="protein sequence ID" value="VDI53498.1"/>
    <property type="molecule type" value="Genomic_DNA"/>
</dbReference>
<dbReference type="InterPro" id="IPR016186">
    <property type="entry name" value="C-type_lectin-like/link_sf"/>
</dbReference>
<dbReference type="CDD" id="cd00037">
    <property type="entry name" value="CLECT"/>
    <property type="match status" value="1"/>
</dbReference>
<evidence type="ECO:0000256" key="1">
    <source>
        <dbReference type="ARBA" id="ARBA00023157"/>
    </source>
</evidence>
<dbReference type="GO" id="GO:0030246">
    <property type="term" value="F:carbohydrate binding"/>
    <property type="evidence" value="ECO:0007669"/>
    <property type="project" value="UniProtKB-KW"/>
</dbReference>
<dbReference type="SUPFAM" id="SSF56436">
    <property type="entry name" value="C-type lectin-like"/>
    <property type="match status" value="1"/>
</dbReference>
<keyword evidence="5" id="KW-0430">Lectin</keyword>
<dbReference type="PROSITE" id="PS00615">
    <property type="entry name" value="C_TYPE_LECTIN_1"/>
    <property type="match status" value="1"/>
</dbReference>
<evidence type="ECO:0000313" key="6">
    <source>
        <dbReference type="Proteomes" id="UP000596742"/>
    </source>
</evidence>
<keyword evidence="3" id="KW-0472">Membrane</keyword>
<proteinExistence type="predicted"/>
<reference evidence="5" key="1">
    <citation type="submission" date="2018-11" db="EMBL/GenBank/DDBJ databases">
        <authorList>
            <person name="Alioto T."/>
            <person name="Alioto T."/>
        </authorList>
    </citation>
    <scope>NUCLEOTIDE SEQUENCE</scope>
</reference>
<accession>A0A8B6FQB0</accession>
<dbReference type="SMART" id="SM00034">
    <property type="entry name" value="CLECT"/>
    <property type="match status" value="1"/>
</dbReference>
<dbReference type="InterPro" id="IPR001304">
    <property type="entry name" value="C-type_lectin-like"/>
</dbReference>